<evidence type="ECO:0000256" key="4">
    <source>
        <dbReference type="ARBA" id="ARBA00022840"/>
    </source>
</evidence>
<dbReference type="InterPro" id="IPR050474">
    <property type="entry name" value="Hel308_SKI2-like"/>
</dbReference>
<keyword evidence="1" id="KW-0547">Nucleotide-binding</keyword>
<dbReference type="FunFam" id="3.40.50.300:FF:000062">
    <property type="entry name" value="U5 small nuclear ribonucleoprotein helicase"/>
    <property type="match status" value="1"/>
</dbReference>
<dbReference type="GO" id="GO:0000712">
    <property type="term" value="P:resolution of meiotic recombination intermediates"/>
    <property type="evidence" value="ECO:0007669"/>
    <property type="project" value="TreeGrafter"/>
</dbReference>
<keyword evidence="2" id="KW-0378">Hydrolase</keyword>
<dbReference type="GO" id="GO:0003676">
    <property type="term" value="F:nucleic acid binding"/>
    <property type="evidence" value="ECO:0007669"/>
    <property type="project" value="InterPro"/>
</dbReference>
<reference evidence="9" key="1">
    <citation type="submission" date="2017-06" db="EMBL/GenBank/DDBJ databases">
        <title>Aedes aegypti genome working group (AGWG) sequencing and assembly.</title>
        <authorList>
            <consortium name="Aedes aegypti Genome Working Group (AGWG)"/>
            <person name="Matthews B.J."/>
        </authorList>
    </citation>
    <scope>NUCLEOTIDE SEQUENCE [LARGE SCALE GENOMIC DNA]</scope>
    <source>
        <strain evidence="9">LVP_AGWG</strain>
    </source>
</reference>
<evidence type="ECO:0000256" key="1">
    <source>
        <dbReference type="ARBA" id="ARBA00022741"/>
    </source>
</evidence>
<dbReference type="SUPFAM" id="SSF52540">
    <property type="entry name" value="P-loop containing nucleoside triphosphate hydrolases"/>
    <property type="match status" value="3"/>
</dbReference>
<dbReference type="FunFam" id="1.10.10.10:FF:000012">
    <property type="entry name" value="U5 small nuclear ribonucleoprotein helicase"/>
    <property type="match status" value="1"/>
</dbReference>
<dbReference type="PANTHER" id="PTHR47961">
    <property type="entry name" value="DNA POLYMERASE THETA, PUTATIVE (AFU_ORTHOLOGUE AFUA_1G05260)-RELATED"/>
    <property type="match status" value="1"/>
</dbReference>
<evidence type="ECO:0000256" key="2">
    <source>
        <dbReference type="ARBA" id="ARBA00022801"/>
    </source>
</evidence>
<dbReference type="GO" id="GO:0003678">
    <property type="term" value="F:DNA helicase activity"/>
    <property type="evidence" value="ECO:0007669"/>
    <property type="project" value="TreeGrafter"/>
</dbReference>
<feature type="domain" description="Helicase ATP-binding" evidence="6">
    <location>
        <begin position="634"/>
        <end position="782"/>
    </location>
</feature>
<dbReference type="InterPro" id="IPR035892">
    <property type="entry name" value="C2_domain_sf"/>
</dbReference>
<dbReference type="SUPFAM" id="SSF46785">
    <property type="entry name" value="Winged helix' DNA-binding domain"/>
    <property type="match status" value="2"/>
</dbReference>
<dbReference type="Pfam" id="PF02889">
    <property type="entry name" value="Sec63"/>
    <property type="match status" value="2"/>
</dbReference>
<dbReference type="InterPro" id="IPR036390">
    <property type="entry name" value="WH_DNA-bd_sf"/>
</dbReference>
<dbReference type="Pfam" id="PF00270">
    <property type="entry name" value="DEAD"/>
    <property type="match status" value="1"/>
</dbReference>
<dbReference type="AlphaFoldDB" id="A0A903VHU2"/>
<evidence type="ECO:0000313" key="9">
    <source>
        <dbReference type="Proteomes" id="UP000008820"/>
    </source>
</evidence>
<dbReference type="OrthoDB" id="5575at2759"/>
<dbReference type="Gene3D" id="1.10.3380.10">
    <property type="entry name" value="Sec63 N-terminal domain-like domain"/>
    <property type="match status" value="2"/>
</dbReference>
<dbReference type="GO" id="GO:0005634">
    <property type="term" value="C:nucleus"/>
    <property type="evidence" value="ECO:0007669"/>
    <property type="project" value="TreeGrafter"/>
</dbReference>
<keyword evidence="4" id="KW-0067">ATP-binding</keyword>
<dbReference type="Proteomes" id="UP000008820">
    <property type="component" value="Unassembled WGS sequence"/>
</dbReference>
<accession>A0A903VHU2</accession>
<dbReference type="FunFam" id="1.10.3380.10:FF:000001">
    <property type="entry name" value="U5 small nuclear ribonucleoprotein helicase"/>
    <property type="match status" value="1"/>
</dbReference>
<dbReference type="Gene3D" id="2.60.40.150">
    <property type="entry name" value="C2 domain"/>
    <property type="match status" value="1"/>
</dbReference>
<dbReference type="CDD" id="cd18795">
    <property type="entry name" value="SF2_C_Ski2"/>
    <property type="match status" value="2"/>
</dbReference>
<evidence type="ECO:0000259" key="6">
    <source>
        <dbReference type="PROSITE" id="PS51192"/>
    </source>
</evidence>
<evidence type="ECO:0000313" key="8">
    <source>
        <dbReference type="EnsemblMetazoa" id="AAEL022923-PA"/>
    </source>
</evidence>
<comment type="function">
    <text evidence="5">Catalyzes the ATP-dependent unwinding of U4/U6 RNA duplices, an essential step in the assembly of a catalytically active spliceosome. Plays a role in pre-mRNA splicing.</text>
</comment>
<keyword evidence="3" id="KW-0347">Helicase</keyword>
<dbReference type="GO" id="GO:0016787">
    <property type="term" value="F:hydrolase activity"/>
    <property type="evidence" value="ECO:0007669"/>
    <property type="project" value="UniProtKB-KW"/>
</dbReference>
<dbReference type="SMART" id="SM00490">
    <property type="entry name" value="HELICc"/>
    <property type="match status" value="2"/>
</dbReference>
<proteinExistence type="predicted"/>
<dbReference type="InterPro" id="IPR057842">
    <property type="entry name" value="WH_MER3"/>
</dbReference>
<dbReference type="PANTHER" id="PTHR47961:SF4">
    <property type="entry name" value="ACTIVATING SIGNAL COINTEGRATOR 1 COMPLEX SUBUNIT 3"/>
    <property type="match status" value="1"/>
</dbReference>
<dbReference type="GO" id="GO:0005524">
    <property type="term" value="F:ATP binding"/>
    <property type="evidence" value="ECO:0007669"/>
    <property type="project" value="UniProtKB-KW"/>
</dbReference>
<dbReference type="EnsemblMetazoa" id="AAEL022923-RA">
    <property type="protein sequence ID" value="AAEL022923-PA"/>
    <property type="gene ID" value="AAEL022923"/>
</dbReference>
<dbReference type="FunFam" id="3.40.50.300:FF:000368">
    <property type="entry name" value="U5 small nuclear ribonucleoprotein 200 kDa helicase"/>
    <property type="match status" value="1"/>
</dbReference>
<protein>
    <submittedName>
        <fullName evidence="8">Uncharacterized protein</fullName>
    </submittedName>
</protein>
<dbReference type="SMART" id="SM00487">
    <property type="entry name" value="DEXDc"/>
    <property type="match status" value="1"/>
</dbReference>
<dbReference type="InterPro" id="IPR011545">
    <property type="entry name" value="DEAD/DEAH_box_helicase_dom"/>
</dbReference>
<evidence type="ECO:0000256" key="5">
    <source>
        <dbReference type="ARBA" id="ARBA00054527"/>
    </source>
</evidence>
<organism evidence="8 9">
    <name type="scientific">Aedes aegypti</name>
    <name type="common">Yellowfever mosquito</name>
    <name type="synonym">Culex aegypti</name>
    <dbReference type="NCBI Taxonomy" id="7159"/>
    <lineage>
        <taxon>Eukaryota</taxon>
        <taxon>Metazoa</taxon>
        <taxon>Ecdysozoa</taxon>
        <taxon>Arthropoda</taxon>
        <taxon>Hexapoda</taxon>
        <taxon>Insecta</taxon>
        <taxon>Pterygota</taxon>
        <taxon>Neoptera</taxon>
        <taxon>Endopterygota</taxon>
        <taxon>Diptera</taxon>
        <taxon>Nematocera</taxon>
        <taxon>Culicoidea</taxon>
        <taxon>Culicidae</taxon>
        <taxon>Culicinae</taxon>
        <taxon>Aedini</taxon>
        <taxon>Aedes</taxon>
        <taxon>Stegomyia</taxon>
    </lineage>
</organism>
<dbReference type="Pfam" id="PF23445">
    <property type="entry name" value="WHD_SNRNP200"/>
    <property type="match status" value="2"/>
</dbReference>
<dbReference type="InterPro" id="IPR036388">
    <property type="entry name" value="WH-like_DNA-bd_sf"/>
</dbReference>
<dbReference type="InterPro" id="IPR027417">
    <property type="entry name" value="P-loop_NTPase"/>
</dbReference>
<reference evidence="8" key="2">
    <citation type="submission" date="2022-10" db="UniProtKB">
        <authorList>
            <consortium name="EnsemblMetazoa"/>
        </authorList>
    </citation>
    <scope>IDENTIFICATION</scope>
    <source>
        <strain evidence="8">LVP_AGWG</strain>
    </source>
</reference>
<dbReference type="PROSITE" id="PS51192">
    <property type="entry name" value="HELICASE_ATP_BIND_1"/>
    <property type="match status" value="1"/>
</dbReference>
<dbReference type="Gene3D" id="1.10.150.20">
    <property type="entry name" value="5' to 3' exonuclease, C-terminal subdomain"/>
    <property type="match status" value="2"/>
</dbReference>
<dbReference type="Gene3D" id="3.40.50.300">
    <property type="entry name" value="P-loop containing nucleotide triphosphate hydrolases"/>
    <property type="match status" value="3"/>
</dbReference>
<dbReference type="SUPFAM" id="SSF158702">
    <property type="entry name" value="Sec63 N-terminal domain-like"/>
    <property type="match status" value="2"/>
</dbReference>
<name>A0A903VHU2_AEDAE</name>
<dbReference type="SMART" id="SM00973">
    <property type="entry name" value="Sec63"/>
    <property type="match status" value="1"/>
</dbReference>
<keyword evidence="9" id="KW-1185">Reference proteome</keyword>
<dbReference type="PROSITE" id="PS51194">
    <property type="entry name" value="HELICASE_CTER"/>
    <property type="match status" value="2"/>
</dbReference>
<gene>
    <name evidence="8" type="primary">110680567</name>
</gene>
<dbReference type="Gene3D" id="1.10.10.10">
    <property type="entry name" value="Winged helix-like DNA-binding domain superfamily/Winged helix DNA-binding domain"/>
    <property type="match status" value="2"/>
</dbReference>
<feature type="domain" description="Helicase C-terminal" evidence="7">
    <location>
        <begin position="821"/>
        <end position="1029"/>
    </location>
</feature>
<evidence type="ECO:0000259" key="7">
    <source>
        <dbReference type="PROSITE" id="PS51194"/>
    </source>
</evidence>
<feature type="domain" description="Helicase C-terminal" evidence="7">
    <location>
        <begin position="5"/>
        <end position="218"/>
    </location>
</feature>
<dbReference type="FunFam" id="2.60.40.150:FF:000004">
    <property type="entry name" value="RNA helicase, activating signal cointegrator 1"/>
    <property type="match status" value="1"/>
</dbReference>
<dbReference type="FunFam" id="1.10.10.10:FF:000024">
    <property type="entry name" value="U5 small nuclear ribonucleoprotein helicase"/>
    <property type="match status" value="1"/>
</dbReference>
<sequence length="1278" mass="146510">MNDIVYEKVMEHAGKNQVLVFVHSRKETGKTARAIRDMCLEKDTLGSFLREGSASMEVLRSEAEQVKNAELKDLLPYGFAIHHAGMTRVDRTLVEDLFADRHIQVLVSTATLAWGVNLPAHTVIIKGTQIYNPEKGRWVELSALDVLQMLGRAGRPQYDTKGEGILITNHSELQYYLSLLNQQLPIESQLVSKMPDMLNAEIVLGTIQNVKDAVTWLGYTYLYIRMLRQPTLYGVSYDAIKEDPLLEHFRADLVHTAALHLEKSGLIKYDRKSGHFQVTEIGRIASHYYCTHDTMLTYNQLLKPTLSEIELFRVFSLSGEFRNITVREEEKLELQKLMERVPIPIKESMEEPSAKVNVLLQAYISQLKLEGFALMADMVYVTQSAARLLRAIFEIVLHREWAQLADKCLTLCKMIDRRMWQSMSPLRQFRKMPEEIVKKIEKKNFPWERLYDLEANEIGELIRVPKLGKTIYKYVHQFPKLELSTHIQPITRSTLRVELTITPDFQWDEKIHGQSEAFWILVEDVDSEVILHHEYFLLKAKYCQDDHLVKFFVPVFEPLPPQYFLRIVSDRWIGAETQLPVSFRHLILPEKNLPPTELLDLQPLPISALREPNFEALYADKFPQFNPIQTQVFNAVYNSEDNVFVGAPTGSGKTTIAEFAVLRMLQQNPHGRVVYLVSRDSLAELIFMDWHQKFGQHLGCKVVKLTGETGTDLKLIAKGQIIVTTADKWDILSRRWKQRKNVQNIQLFIVDELQLIGGEEDPYYRALSFSLGREGRRPMVGMQRERYLQFPSERSSDPIGVTRPGFNITHNASRVAAMSKPVYNAITKFSPHKPVIVFVSSRKLARLTAIDILTYCAAEAQPNRFFHAEEDDIKPFLDRMTDKTLKETLSQGVAYIHEGLTPSDHRIVEQLFDSGAVQIAVVTRDLCWGLNISAYLVVIMDTQFYNGKSHSYDDYPVTDVMQMVGRANRPLEDDDAKCVLMCQSSKKDFFKKFLNESLPVESHLDHRLHDHFNAEIVTKTIENKQDAVDYLTWTFLYRRLTQNPNYYNLQGVTHRHLSDHLSELVESTLSDLEQSKCISVEDEMDTLPLNLGMIAAYYYINYTTIELFSLSLNSKTKIRGLLEIISSAAEYEDVVVRHHEDNILKSLAQRLPNKLTGPNGTAPKYNDPHIKTNLLLQAPPLPFYNWVPNCKATPSKVSAKPFVSSRPVSTSYPRTDGFRRPCPHFNADIIKRCQEKNIETVFDINGAGRRRSHPVLAAERSADVRRGPVSAIAIRTSK</sequence>
<evidence type="ECO:0000256" key="3">
    <source>
        <dbReference type="ARBA" id="ARBA00022806"/>
    </source>
</evidence>
<dbReference type="Pfam" id="PF00271">
    <property type="entry name" value="Helicase_C"/>
    <property type="match status" value="1"/>
</dbReference>
<dbReference type="InterPro" id="IPR004179">
    <property type="entry name" value="Sec63-dom"/>
</dbReference>
<dbReference type="InterPro" id="IPR014001">
    <property type="entry name" value="Helicase_ATP-bd"/>
</dbReference>
<dbReference type="InterPro" id="IPR001650">
    <property type="entry name" value="Helicase_C-like"/>
</dbReference>
<dbReference type="FunFam" id="1.10.150.20:FF:000004">
    <property type="entry name" value="U5 small nuclear ribonucleoprotein helicase"/>
    <property type="match status" value="1"/>
</dbReference>